<feature type="binding site" evidence="12">
    <location>
        <position position="223"/>
    </location>
    <ligand>
        <name>[2Fe-2S] cluster</name>
        <dbReference type="ChEBI" id="CHEBI:190135"/>
    </ligand>
</feature>
<keyword evidence="6 11" id="KW-0274">FAD</keyword>
<dbReference type="PIRSF" id="PIRSF006816">
    <property type="entry name" value="Cyc3_hyd_g"/>
    <property type="match status" value="1"/>
</dbReference>
<dbReference type="InterPro" id="IPR012165">
    <property type="entry name" value="Cyt_c3_hydrogenase_gsu"/>
</dbReference>
<feature type="domain" description="FAD-binding FR-type" evidence="13">
    <location>
        <begin position="1"/>
        <end position="101"/>
    </location>
</feature>
<dbReference type="InterPro" id="IPR050353">
    <property type="entry name" value="PyrK_electron_transfer"/>
</dbReference>
<dbReference type="SUPFAM" id="SSF63380">
    <property type="entry name" value="Riboflavin synthase domain-like"/>
    <property type="match status" value="1"/>
</dbReference>
<dbReference type="OrthoDB" id="9778346at2"/>
<dbReference type="PROSITE" id="PS51384">
    <property type="entry name" value="FAD_FR"/>
    <property type="match status" value="1"/>
</dbReference>
<dbReference type="Gene3D" id="2.40.30.10">
    <property type="entry name" value="Translation factors"/>
    <property type="match status" value="1"/>
</dbReference>
<evidence type="ECO:0000256" key="4">
    <source>
        <dbReference type="ARBA" id="ARBA00022714"/>
    </source>
</evidence>
<dbReference type="GO" id="GO:0046872">
    <property type="term" value="F:metal ion binding"/>
    <property type="evidence" value="ECO:0007669"/>
    <property type="project" value="UniProtKB-KW"/>
</dbReference>
<evidence type="ECO:0000256" key="3">
    <source>
        <dbReference type="ARBA" id="ARBA00022630"/>
    </source>
</evidence>
<gene>
    <name evidence="14" type="ORF">ABW02_10490</name>
</gene>
<feature type="binding site" evidence="12">
    <location>
        <position position="228"/>
    </location>
    <ligand>
        <name>[2Fe-2S] cluster</name>
        <dbReference type="ChEBI" id="CHEBI:190135"/>
    </ligand>
</feature>
<feature type="binding site" evidence="11">
    <location>
        <begin position="52"/>
        <end position="55"/>
    </location>
    <ligand>
        <name>FAD</name>
        <dbReference type="ChEBI" id="CHEBI:57692"/>
    </ligand>
</feature>
<dbReference type="InterPro" id="IPR017938">
    <property type="entry name" value="Riboflavin_synthase-like_b-brl"/>
</dbReference>
<comment type="cofactor">
    <cofactor evidence="11">
        <name>FAD</name>
        <dbReference type="ChEBI" id="CHEBI:57692"/>
    </cofactor>
    <text evidence="11">Binds 1 FAD per subunit.</text>
</comment>
<evidence type="ECO:0000256" key="7">
    <source>
        <dbReference type="ARBA" id="ARBA00022982"/>
    </source>
</evidence>
<comment type="similarity">
    <text evidence="1">Belongs to the PyrK family.</text>
</comment>
<evidence type="ECO:0000259" key="13">
    <source>
        <dbReference type="PROSITE" id="PS51384"/>
    </source>
</evidence>
<evidence type="ECO:0000256" key="11">
    <source>
        <dbReference type="PIRSR" id="PIRSR006816-1"/>
    </source>
</evidence>
<dbReference type="InterPro" id="IPR017927">
    <property type="entry name" value="FAD-bd_FR_type"/>
</dbReference>
<dbReference type="AlphaFoldDB" id="A0A0J1LC77"/>
<evidence type="ECO:0000256" key="8">
    <source>
        <dbReference type="ARBA" id="ARBA00023004"/>
    </source>
</evidence>
<dbReference type="PATRIC" id="fig|1397.4.peg.5410"/>
<dbReference type="InterPro" id="IPR037117">
    <property type="entry name" value="Dihydroorotate_DH_ele_sf"/>
</dbReference>
<dbReference type="GO" id="GO:0050660">
    <property type="term" value="F:flavin adenine dinucleotide binding"/>
    <property type="evidence" value="ECO:0007669"/>
    <property type="project" value="InterPro"/>
</dbReference>
<accession>A0A0J1LC77</accession>
<dbReference type="GO" id="GO:0016491">
    <property type="term" value="F:oxidoreductase activity"/>
    <property type="evidence" value="ECO:0007669"/>
    <property type="project" value="InterPro"/>
</dbReference>
<evidence type="ECO:0000256" key="10">
    <source>
        <dbReference type="ARBA" id="ARBA00034078"/>
    </source>
</evidence>
<comment type="cofactor">
    <cofactor evidence="10">
        <name>[2Fe-2S] cluster</name>
        <dbReference type="ChEBI" id="CHEBI:190135"/>
    </cofactor>
</comment>
<feature type="binding site" evidence="11">
    <location>
        <begin position="76"/>
        <end position="77"/>
    </location>
    <ligand>
        <name>FAD</name>
        <dbReference type="ChEBI" id="CHEBI:57692"/>
    </ligand>
</feature>
<evidence type="ECO:0000256" key="6">
    <source>
        <dbReference type="ARBA" id="ARBA00022827"/>
    </source>
</evidence>
<keyword evidence="7" id="KW-0249">Electron transport</keyword>
<evidence type="ECO:0000256" key="5">
    <source>
        <dbReference type="ARBA" id="ARBA00022723"/>
    </source>
</evidence>
<dbReference type="Pfam" id="PF10418">
    <property type="entry name" value="DHODB_Fe-S_bind"/>
    <property type="match status" value="1"/>
</dbReference>
<reference evidence="14 15" key="1">
    <citation type="submission" date="2015-05" db="EMBL/GenBank/DDBJ databases">
        <title>Whole genome sequence and identification of bacterial endophytes from Costus igneus.</title>
        <authorList>
            <person name="Lee Y.P."/>
            <person name="Gan H.M."/>
            <person name="Eng W."/>
            <person name="Wheatley M.S."/>
            <person name="Caraballo A."/>
            <person name="Polter S."/>
            <person name="Savka M.A."/>
            <person name="Hudson A.O."/>
        </authorList>
    </citation>
    <scope>NUCLEOTIDE SEQUENCE [LARGE SCALE GENOMIC DNA]</scope>
    <source>
        <strain evidence="14 15">RIT379</strain>
    </source>
</reference>
<keyword evidence="4 12" id="KW-0001">2Fe-2S</keyword>
<dbReference type="Pfam" id="PF00970">
    <property type="entry name" value="FAD_binding_6"/>
    <property type="match status" value="1"/>
</dbReference>
<evidence type="ECO:0000313" key="15">
    <source>
        <dbReference type="Proteomes" id="UP000036045"/>
    </source>
</evidence>
<dbReference type="InterPro" id="IPR039261">
    <property type="entry name" value="FNR_nucleotide-bd"/>
</dbReference>
<dbReference type="GO" id="GO:0051537">
    <property type="term" value="F:2 iron, 2 sulfur cluster binding"/>
    <property type="evidence" value="ECO:0007669"/>
    <property type="project" value="UniProtKB-KW"/>
</dbReference>
<sequence length="261" mass="28971">MAVKAEIIFNKQVSKRYFHLKVKVPNQQLFPVQAGQFFHIKCNDGPKPLLRRPLSIFRINEVEGTLDFLYLVKGVGTKALAERKSEEKLDILGPLGKGFSIAEGSENILVVARGVGIATLSALAFKMKSKNISCFAIVSARTEEDYLVEAELKAAGVEAVFVNDEAGTSDPQYVKLLAETWISEKKIDGIYTCGSRRLSILMKELAYEHQLFAEIALEENMGCGIGSCYGCVCQIEEEERIRPVRICMEGPVFPLEKVVFA</sequence>
<evidence type="ECO:0000256" key="9">
    <source>
        <dbReference type="ARBA" id="ARBA00023014"/>
    </source>
</evidence>
<evidence type="ECO:0000256" key="2">
    <source>
        <dbReference type="ARBA" id="ARBA00022448"/>
    </source>
</evidence>
<protein>
    <submittedName>
        <fullName evidence="14">Dihydrdoorotate oxidase</fullName>
    </submittedName>
</protein>
<feature type="binding site" evidence="12">
    <location>
        <position position="231"/>
    </location>
    <ligand>
        <name>[2Fe-2S] cluster</name>
        <dbReference type="ChEBI" id="CHEBI:190135"/>
    </ligand>
</feature>
<dbReference type="Gene3D" id="2.10.240.10">
    <property type="entry name" value="Dihydroorotate dehydrogenase, electron transfer subunit"/>
    <property type="match status" value="1"/>
</dbReference>
<dbReference type="Proteomes" id="UP000036045">
    <property type="component" value="Unassembled WGS sequence"/>
</dbReference>
<name>A0A0J1LC77_NIACI</name>
<dbReference type="PANTHER" id="PTHR43513">
    <property type="entry name" value="DIHYDROOROTATE DEHYDROGENASE B (NAD(+)), ELECTRON TRANSFER SUBUNIT"/>
    <property type="match status" value="1"/>
</dbReference>
<comment type="caution">
    <text evidence="14">The sequence shown here is derived from an EMBL/GenBank/DDBJ whole genome shotgun (WGS) entry which is preliminary data.</text>
</comment>
<keyword evidence="5 12" id="KW-0479">Metal-binding</keyword>
<comment type="cofactor">
    <cofactor evidence="12">
        <name>[2Fe-2S] cluster</name>
        <dbReference type="ChEBI" id="CHEBI:190135"/>
    </cofactor>
    <text evidence="12">Binds 1 [2Fe-2S] cluster per subunit.</text>
</comment>
<dbReference type="EMBL" id="LDPH01000008">
    <property type="protein sequence ID" value="KLV26525.1"/>
    <property type="molecule type" value="Genomic_DNA"/>
</dbReference>
<keyword evidence="2" id="KW-0813">Transport</keyword>
<keyword evidence="8 12" id="KW-0408">Iron</keyword>
<feature type="binding site" evidence="12">
    <location>
        <position position="247"/>
    </location>
    <ligand>
        <name>[2Fe-2S] cluster</name>
        <dbReference type="ChEBI" id="CHEBI:190135"/>
    </ligand>
</feature>
<keyword evidence="15" id="KW-1185">Reference proteome</keyword>
<dbReference type="CDD" id="cd06218">
    <property type="entry name" value="DHOD_e_trans"/>
    <property type="match status" value="1"/>
</dbReference>
<dbReference type="InterPro" id="IPR008333">
    <property type="entry name" value="Cbr1-like_FAD-bd_dom"/>
</dbReference>
<dbReference type="InterPro" id="IPR019480">
    <property type="entry name" value="Dihydroorotate_DH_Fe-S-bd"/>
</dbReference>
<proteinExistence type="inferred from homology"/>
<keyword evidence="3 11" id="KW-0285">Flavoprotein</keyword>
<dbReference type="RefSeq" id="WP_047941964.1">
    <property type="nucleotide sequence ID" value="NZ_LDPH01000008.1"/>
</dbReference>
<dbReference type="Gene3D" id="3.40.50.80">
    <property type="entry name" value="Nucleotide-binding domain of ferredoxin-NADP reductase (FNR) module"/>
    <property type="match status" value="1"/>
</dbReference>
<dbReference type="GO" id="GO:0006221">
    <property type="term" value="P:pyrimidine nucleotide biosynthetic process"/>
    <property type="evidence" value="ECO:0007669"/>
    <property type="project" value="InterPro"/>
</dbReference>
<organism evidence="14 15">
    <name type="scientific">Niallia circulans</name>
    <name type="common">Bacillus circulans</name>
    <dbReference type="NCBI Taxonomy" id="1397"/>
    <lineage>
        <taxon>Bacteria</taxon>
        <taxon>Bacillati</taxon>
        <taxon>Bacillota</taxon>
        <taxon>Bacilli</taxon>
        <taxon>Bacillales</taxon>
        <taxon>Bacillaceae</taxon>
        <taxon>Niallia</taxon>
    </lineage>
</organism>
<evidence type="ECO:0000256" key="12">
    <source>
        <dbReference type="PIRSR" id="PIRSR006816-2"/>
    </source>
</evidence>
<dbReference type="SUPFAM" id="SSF52343">
    <property type="entry name" value="Ferredoxin reductase-like, C-terminal NADP-linked domain"/>
    <property type="match status" value="1"/>
</dbReference>
<keyword evidence="9 12" id="KW-0411">Iron-sulfur</keyword>
<evidence type="ECO:0000256" key="1">
    <source>
        <dbReference type="ARBA" id="ARBA00006422"/>
    </source>
</evidence>
<dbReference type="PANTHER" id="PTHR43513:SF3">
    <property type="entry name" value="DIHYDROOROTATE DEHYDROGENASE B (NAD(+)), ELECTRON TRANSFER SUBUNIT-RELATED"/>
    <property type="match status" value="1"/>
</dbReference>
<evidence type="ECO:0000313" key="14">
    <source>
        <dbReference type="EMBL" id="KLV26525.1"/>
    </source>
</evidence>